<dbReference type="PANTHER" id="PTHR14513:SF0">
    <property type="entry name" value="PROTECTION OF TELOMERES PROTEIN 1"/>
    <property type="match status" value="1"/>
</dbReference>
<protein>
    <recommendedName>
        <fullName evidence="8">Protection of telomeres protein 1 ssDNA-binding domain-containing protein</fullName>
    </recommendedName>
</protein>
<dbReference type="RefSeq" id="XP_025345498.1">
    <property type="nucleotide sequence ID" value="XM_025495565.1"/>
</dbReference>
<dbReference type="GO" id="GO:0010521">
    <property type="term" value="F:telomerase inhibitor activity"/>
    <property type="evidence" value="ECO:0007669"/>
    <property type="project" value="TreeGrafter"/>
</dbReference>
<dbReference type="Gene3D" id="2.40.50.140">
    <property type="entry name" value="Nucleic acid-binding proteins"/>
    <property type="match status" value="2"/>
</dbReference>
<evidence type="ECO:0000313" key="9">
    <source>
        <dbReference type="EMBL" id="PWN18338.1"/>
    </source>
</evidence>
<organism evidence="9 10">
    <name type="scientific">Pseudomicrostroma glucosiphilum</name>
    <dbReference type="NCBI Taxonomy" id="1684307"/>
    <lineage>
        <taxon>Eukaryota</taxon>
        <taxon>Fungi</taxon>
        <taxon>Dikarya</taxon>
        <taxon>Basidiomycota</taxon>
        <taxon>Ustilaginomycotina</taxon>
        <taxon>Exobasidiomycetes</taxon>
        <taxon>Microstromatales</taxon>
        <taxon>Microstromatales incertae sedis</taxon>
        <taxon>Pseudomicrostroma</taxon>
    </lineage>
</organism>
<dbReference type="InterPro" id="IPR032042">
    <property type="entry name" value="POT1PC"/>
</dbReference>
<dbReference type="OrthoDB" id="2186770at2759"/>
<evidence type="ECO:0000256" key="4">
    <source>
        <dbReference type="ARBA" id="ARBA00022454"/>
    </source>
</evidence>
<dbReference type="GO" id="GO:0000783">
    <property type="term" value="C:nuclear telomere cap complex"/>
    <property type="evidence" value="ECO:0007669"/>
    <property type="project" value="TreeGrafter"/>
</dbReference>
<dbReference type="GO" id="GO:0098505">
    <property type="term" value="F:G-rich strand telomeric DNA binding"/>
    <property type="evidence" value="ECO:0007669"/>
    <property type="project" value="TreeGrafter"/>
</dbReference>
<keyword evidence="5" id="KW-0779">Telomere</keyword>
<evidence type="ECO:0000256" key="5">
    <source>
        <dbReference type="ARBA" id="ARBA00022895"/>
    </source>
</evidence>
<comment type="similarity">
    <text evidence="3">Belongs to the telombin family.</text>
</comment>
<gene>
    <name evidence="9" type="ORF">BCV69DRAFT_82680</name>
</gene>
<dbReference type="PANTHER" id="PTHR14513">
    <property type="entry name" value="PROTECTION OF TELOMERES 1"/>
    <property type="match status" value="1"/>
</dbReference>
<evidence type="ECO:0000256" key="2">
    <source>
        <dbReference type="ARBA" id="ARBA00004574"/>
    </source>
</evidence>
<dbReference type="Proteomes" id="UP000245942">
    <property type="component" value="Unassembled WGS sequence"/>
</dbReference>
<keyword evidence="10" id="KW-1185">Reference proteome</keyword>
<dbReference type="GO" id="GO:0032210">
    <property type="term" value="P:regulation of telomere maintenance via telomerase"/>
    <property type="evidence" value="ECO:0007669"/>
    <property type="project" value="TreeGrafter"/>
</dbReference>
<accession>A0A316U0F1</accession>
<keyword evidence="4" id="KW-0158">Chromosome</keyword>
<evidence type="ECO:0000313" key="10">
    <source>
        <dbReference type="Proteomes" id="UP000245942"/>
    </source>
</evidence>
<dbReference type="InterPro" id="IPR028389">
    <property type="entry name" value="POT1"/>
</dbReference>
<comment type="subcellular location">
    <subcellularLocation>
        <location evidence="2">Chromosome</location>
        <location evidence="2">Telomere</location>
    </subcellularLocation>
    <subcellularLocation>
        <location evidence="1">Nucleus</location>
    </subcellularLocation>
</comment>
<dbReference type="EMBL" id="KZ819337">
    <property type="protein sequence ID" value="PWN18338.1"/>
    <property type="molecule type" value="Genomic_DNA"/>
</dbReference>
<dbReference type="STRING" id="1684307.A0A316U0F1"/>
<name>A0A316U0F1_9BASI</name>
<reference evidence="9 10" key="1">
    <citation type="journal article" date="2018" name="Mol. Biol. Evol.">
        <title>Broad Genomic Sampling Reveals a Smut Pathogenic Ancestry of the Fungal Clade Ustilaginomycotina.</title>
        <authorList>
            <person name="Kijpornyongpan T."/>
            <person name="Mondo S.J."/>
            <person name="Barry K."/>
            <person name="Sandor L."/>
            <person name="Lee J."/>
            <person name="Lipzen A."/>
            <person name="Pangilinan J."/>
            <person name="LaButti K."/>
            <person name="Hainaut M."/>
            <person name="Henrissat B."/>
            <person name="Grigoriev I.V."/>
            <person name="Spatafora J.W."/>
            <person name="Aime M.C."/>
        </authorList>
    </citation>
    <scope>NUCLEOTIDE SEQUENCE [LARGE SCALE GENOMIC DNA]</scope>
    <source>
        <strain evidence="9 10">MCA 4718</strain>
    </source>
</reference>
<dbReference type="SUPFAM" id="SSF50249">
    <property type="entry name" value="Nucleic acid-binding proteins"/>
    <property type="match status" value="2"/>
</dbReference>
<proteinExistence type="inferred from homology"/>
<evidence type="ECO:0000256" key="3">
    <source>
        <dbReference type="ARBA" id="ARBA00008442"/>
    </source>
</evidence>
<evidence type="ECO:0000259" key="8">
    <source>
        <dbReference type="Pfam" id="PF16686"/>
    </source>
</evidence>
<dbReference type="AlphaFoldDB" id="A0A316U0F1"/>
<dbReference type="Pfam" id="PF16686">
    <property type="entry name" value="POT1PC"/>
    <property type="match status" value="1"/>
</dbReference>
<keyword evidence="6" id="KW-0238">DNA-binding</keyword>
<dbReference type="GeneID" id="37017299"/>
<keyword evidence="7" id="KW-0539">Nucleus</keyword>
<evidence type="ECO:0000256" key="7">
    <source>
        <dbReference type="ARBA" id="ARBA00023242"/>
    </source>
</evidence>
<evidence type="ECO:0000256" key="6">
    <source>
        <dbReference type="ARBA" id="ARBA00023125"/>
    </source>
</evidence>
<dbReference type="GO" id="GO:0016233">
    <property type="term" value="P:telomere capping"/>
    <property type="evidence" value="ECO:0007669"/>
    <property type="project" value="TreeGrafter"/>
</dbReference>
<sequence length="298" mass="32665">MSSKFNHAHNFLAVLVSAAEPRPTITGSASFSQHIAIADSTGWLKIMLFASDPRHLLPDVTPGTIVLLQNIQIKHWAGSTEDGKQGAGNEGSWSWAGLPPKDGPTVLPVAGTLFPKLREKELREMLAMSDWYHRRGGKAELTARFPKAKLRPLKRLCDVGGENEFFDMIGEVLAVYPPESGNGADAPVNKPADVFITDYTSHPETRAAFDQHLGYEESEYEARFADGPGGGMVFRIALWGRQIVAVHGLHVGQYVHIQNIKSKWNADYGISGAVGSRDDLNLKVKDASEHPHLPQLIE</sequence>
<feature type="domain" description="Protection of telomeres protein 1 ssDNA-binding" evidence="8">
    <location>
        <begin position="156"/>
        <end position="275"/>
    </location>
</feature>
<evidence type="ECO:0000256" key="1">
    <source>
        <dbReference type="ARBA" id="ARBA00004123"/>
    </source>
</evidence>
<dbReference type="InterPro" id="IPR012340">
    <property type="entry name" value="NA-bd_OB-fold"/>
</dbReference>